<feature type="active site" description="Charge relay system" evidence="12">
    <location>
        <position position="528"/>
    </location>
</feature>
<comment type="catalytic activity">
    <reaction evidence="1">
        <text>Release of an N-terminal tripeptide from a polypeptide.</text>
        <dbReference type="EC" id="3.4.14.10"/>
    </reaction>
</comment>
<evidence type="ECO:0000256" key="9">
    <source>
        <dbReference type="ARBA" id="ARBA00022825"/>
    </source>
</evidence>
<comment type="subcellular location">
    <subcellularLocation>
        <location evidence="4">Secreted</location>
        <location evidence="4">Extracellular space</location>
    </subcellularLocation>
</comment>
<evidence type="ECO:0000256" key="5">
    <source>
        <dbReference type="ARBA" id="ARBA00012462"/>
    </source>
</evidence>
<proteinExistence type="predicted"/>
<comment type="function">
    <text evidence="3">Secreted tripeptidyl-peptidase which degrades proteins at acidic pHs and is involved in virulence.</text>
</comment>
<dbReference type="Pfam" id="PF00082">
    <property type="entry name" value="Peptidase_S8"/>
    <property type="match status" value="1"/>
</dbReference>
<evidence type="ECO:0000256" key="2">
    <source>
        <dbReference type="ARBA" id="ARBA00001913"/>
    </source>
</evidence>
<dbReference type="InterPro" id="IPR050819">
    <property type="entry name" value="Tripeptidyl-peptidase_I"/>
</dbReference>
<feature type="active site" description="Charge relay system" evidence="12">
    <location>
        <position position="267"/>
    </location>
</feature>
<dbReference type="EMBL" id="MU865952">
    <property type="protein sequence ID" value="KAK4447105.1"/>
    <property type="molecule type" value="Genomic_DNA"/>
</dbReference>
<sequence length="616" mass="66407">MDNDVSPIGWSKSTPIRADADVRLSFLLAIPQTQIDTAALALDRMSNPKSAHYGQHWTRQRIAEHFTPQKRSMRLVSRWLNESGADTSRQKLSVEQGSISVVLPLHKAEELLGARLHEYTSHDGGETLVAPESNTHPLPAEIANEVHFVHASLVDKPEIPQSPIPIQARDAKPKPKATAAQLNCFRYMSPECIRLLYNIPAPTTNDTSHPNNSLGIFLPSWQTWIPEELDSFFAAFQPELIGQRPTVLPVNGGYRQTGFVSSIFNMEPHLDFEYSMALAYPLPVSNIQVGSYAHVGNTNLMLAAFSKDHCTTGIDPTFDSLLPNGTDCGTLTPPLVISISAAWNEASFSAPYLHRQCLEFLKLGLLGTTVIAATGDHGTADQLRECRDPSTGTPGPLTGQFSANFPASCPWVTAVGGTQLDLPLGTNTTFQKGITPFPPETAFRHQQQNRSTIYTPGGGFSHTFPTPSYQRHAVNSYLSRPLHQSHLSNLSAGGYFSPSGRGYPDISTTALNYLVHTGGRLTTVSGTSASAPVFAAMVARVNDARLKAGKAPVGFVNPVLYGVAADSKAVRDTATGWNAGCGVDQAFPAVEGGWDAVTGLGTPDFGGLLEMWIGLP</sequence>
<dbReference type="PROSITE" id="PS51695">
    <property type="entry name" value="SEDOLISIN"/>
    <property type="match status" value="1"/>
</dbReference>
<evidence type="ECO:0000256" key="3">
    <source>
        <dbReference type="ARBA" id="ARBA00002451"/>
    </source>
</evidence>
<dbReference type="GO" id="GO:0046872">
    <property type="term" value="F:metal ion binding"/>
    <property type="evidence" value="ECO:0007669"/>
    <property type="project" value="UniProtKB-KW"/>
</dbReference>
<keyword evidence="9 12" id="KW-0720">Serine protease</keyword>
<dbReference type="InterPro" id="IPR030400">
    <property type="entry name" value="Sedolisin_dom"/>
</dbReference>
<evidence type="ECO:0000256" key="7">
    <source>
        <dbReference type="ARBA" id="ARBA00022723"/>
    </source>
</evidence>
<dbReference type="SUPFAM" id="SSF54897">
    <property type="entry name" value="Protease propeptides/inhibitors"/>
    <property type="match status" value="1"/>
</dbReference>
<dbReference type="SMART" id="SM00944">
    <property type="entry name" value="Pro-kuma_activ"/>
    <property type="match status" value="1"/>
</dbReference>
<evidence type="ECO:0000313" key="15">
    <source>
        <dbReference type="Proteomes" id="UP001321760"/>
    </source>
</evidence>
<reference evidence="14" key="1">
    <citation type="journal article" date="2023" name="Mol. Phylogenet. Evol.">
        <title>Genome-scale phylogeny and comparative genomics of the fungal order Sordariales.</title>
        <authorList>
            <person name="Hensen N."/>
            <person name="Bonometti L."/>
            <person name="Westerberg I."/>
            <person name="Brannstrom I.O."/>
            <person name="Guillou S."/>
            <person name="Cros-Aarteil S."/>
            <person name="Calhoun S."/>
            <person name="Haridas S."/>
            <person name="Kuo A."/>
            <person name="Mondo S."/>
            <person name="Pangilinan J."/>
            <person name="Riley R."/>
            <person name="LaButti K."/>
            <person name="Andreopoulos B."/>
            <person name="Lipzen A."/>
            <person name="Chen C."/>
            <person name="Yan M."/>
            <person name="Daum C."/>
            <person name="Ng V."/>
            <person name="Clum A."/>
            <person name="Steindorff A."/>
            <person name="Ohm R.A."/>
            <person name="Martin F."/>
            <person name="Silar P."/>
            <person name="Natvig D.O."/>
            <person name="Lalanne C."/>
            <person name="Gautier V."/>
            <person name="Ament-Velasquez S.L."/>
            <person name="Kruys A."/>
            <person name="Hutchinson M.I."/>
            <person name="Powell A.J."/>
            <person name="Barry K."/>
            <person name="Miller A.N."/>
            <person name="Grigoriev I.V."/>
            <person name="Debuchy R."/>
            <person name="Gladieux P."/>
            <person name="Hiltunen Thoren M."/>
            <person name="Johannesson H."/>
        </authorList>
    </citation>
    <scope>NUCLEOTIDE SEQUENCE</scope>
    <source>
        <strain evidence="14">PSN243</strain>
    </source>
</reference>
<keyword evidence="8 12" id="KW-0378">Hydrolase</keyword>
<keyword evidence="15" id="KW-1185">Reference proteome</keyword>
<keyword evidence="6 12" id="KW-0645">Protease</keyword>
<organism evidence="14 15">
    <name type="scientific">Podospora aff. communis PSN243</name>
    <dbReference type="NCBI Taxonomy" id="3040156"/>
    <lineage>
        <taxon>Eukaryota</taxon>
        <taxon>Fungi</taxon>
        <taxon>Dikarya</taxon>
        <taxon>Ascomycota</taxon>
        <taxon>Pezizomycotina</taxon>
        <taxon>Sordariomycetes</taxon>
        <taxon>Sordariomycetidae</taxon>
        <taxon>Sordariales</taxon>
        <taxon>Podosporaceae</taxon>
        <taxon>Podospora</taxon>
    </lineage>
</organism>
<reference evidence="14" key="2">
    <citation type="submission" date="2023-05" db="EMBL/GenBank/DDBJ databases">
        <authorList>
            <consortium name="Lawrence Berkeley National Laboratory"/>
            <person name="Steindorff A."/>
            <person name="Hensen N."/>
            <person name="Bonometti L."/>
            <person name="Westerberg I."/>
            <person name="Brannstrom I.O."/>
            <person name="Guillou S."/>
            <person name="Cros-Aarteil S."/>
            <person name="Calhoun S."/>
            <person name="Haridas S."/>
            <person name="Kuo A."/>
            <person name="Mondo S."/>
            <person name="Pangilinan J."/>
            <person name="Riley R."/>
            <person name="Labutti K."/>
            <person name="Andreopoulos B."/>
            <person name="Lipzen A."/>
            <person name="Chen C."/>
            <person name="Yanf M."/>
            <person name="Daum C."/>
            <person name="Ng V."/>
            <person name="Clum A."/>
            <person name="Ohm R."/>
            <person name="Martin F."/>
            <person name="Silar P."/>
            <person name="Natvig D."/>
            <person name="Lalanne C."/>
            <person name="Gautier V."/>
            <person name="Ament-Velasquez S.L."/>
            <person name="Kruys A."/>
            <person name="Hutchinson M.I."/>
            <person name="Powell A.J."/>
            <person name="Barry K."/>
            <person name="Miller A.N."/>
            <person name="Grigoriev I.V."/>
            <person name="Debuchy R."/>
            <person name="Gladieux P."/>
            <person name="Thoren M.H."/>
            <person name="Johannesson H."/>
        </authorList>
    </citation>
    <scope>NUCLEOTIDE SEQUENCE</scope>
    <source>
        <strain evidence="14">PSN243</strain>
    </source>
</reference>
<dbReference type="CDD" id="cd04056">
    <property type="entry name" value="Peptidases_S53"/>
    <property type="match status" value="1"/>
</dbReference>
<dbReference type="InterPro" id="IPR023828">
    <property type="entry name" value="Peptidase_S8_Ser-AS"/>
</dbReference>
<dbReference type="Gene3D" id="3.40.50.200">
    <property type="entry name" value="Peptidase S8/S53 domain"/>
    <property type="match status" value="1"/>
</dbReference>
<dbReference type="InterPro" id="IPR000209">
    <property type="entry name" value="Peptidase_S8/S53_dom"/>
</dbReference>
<keyword evidence="7" id="KW-0479">Metal-binding</keyword>
<dbReference type="InterPro" id="IPR015366">
    <property type="entry name" value="S53_propep"/>
</dbReference>
<evidence type="ECO:0000256" key="11">
    <source>
        <dbReference type="ARBA" id="ARBA00023145"/>
    </source>
</evidence>
<dbReference type="AlphaFoldDB" id="A0AAV9GGV0"/>
<evidence type="ECO:0000313" key="14">
    <source>
        <dbReference type="EMBL" id="KAK4447105.1"/>
    </source>
</evidence>
<dbReference type="InterPro" id="IPR036852">
    <property type="entry name" value="Peptidase_S8/S53_dom_sf"/>
</dbReference>
<accession>A0AAV9GGV0</accession>
<comment type="caution">
    <text evidence="14">The sequence shown here is derived from an EMBL/GenBank/DDBJ whole genome shotgun (WGS) entry which is preliminary data.</text>
</comment>
<dbReference type="Pfam" id="PF09286">
    <property type="entry name" value="Pro-kuma_activ"/>
    <property type="match status" value="1"/>
</dbReference>
<evidence type="ECO:0000256" key="12">
    <source>
        <dbReference type="PROSITE-ProRule" id="PRU01032"/>
    </source>
</evidence>
<comment type="caution">
    <text evidence="12">Lacks conserved residue(s) required for the propagation of feature annotation.</text>
</comment>
<dbReference type="GO" id="GO:0008240">
    <property type="term" value="F:tripeptidyl-peptidase activity"/>
    <property type="evidence" value="ECO:0007669"/>
    <property type="project" value="UniProtKB-EC"/>
</dbReference>
<dbReference type="EC" id="3.4.14.10" evidence="5"/>
<evidence type="ECO:0000256" key="10">
    <source>
        <dbReference type="ARBA" id="ARBA00022837"/>
    </source>
</evidence>
<feature type="active site" description="Charge relay system" evidence="12">
    <location>
        <position position="271"/>
    </location>
</feature>
<dbReference type="GO" id="GO:0005576">
    <property type="term" value="C:extracellular region"/>
    <property type="evidence" value="ECO:0007669"/>
    <property type="project" value="UniProtKB-SubCell"/>
</dbReference>
<keyword evidence="10" id="KW-0106">Calcium</keyword>
<feature type="domain" description="Peptidase S53" evidence="13">
    <location>
        <begin position="187"/>
        <end position="615"/>
    </location>
</feature>
<comment type="cofactor">
    <cofactor evidence="2">
        <name>Ca(2+)</name>
        <dbReference type="ChEBI" id="CHEBI:29108"/>
    </cofactor>
</comment>
<dbReference type="CDD" id="cd11377">
    <property type="entry name" value="Pro-peptidase_S53"/>
    <property type="match status" value="1"/>
</dbReference>
<dbReference type="SUPFAM" id="SSF52743">
    <property type="entry name" value="Subtilisin-like"/>
    <property type="match status" value="1"/>
</dbReference>
<dbReference type="PANTHER" id="PTHR14218">
    <property type="entry name" value="PROTEASE S8 TRIPEPTIDYL PEPTIDASE I CLN2"/>
    <property type="match status" value="1"/>
</dbReference>
<gene>
    <name evidence="14" type="ORF">QBC34DRAFT_303982</name>
</gene>
<dbReference type="GO" id="GO:0004252">
    <property type="term" value="F:serine-type endopeptidase activity"/>
    <property type="evidence" value="ECO:0007669"/>
    <property type="project" value="UniProtKB-UniRule"/>
</dbReference>
<dbReference type="PROSITE" id="PS00138">
    <property type="entry name" value="SUBTILASE_SER"/>
    <property type="match status" value="1"/>
</dbReference>
<protein>
    <recommendedName>
        <fullName evidence="5">tripeptidyl-peptidase II</fullName>
        <ecNumber evidence="5">3.4.14.10</ecNumber>
    </recommendedName>
</protein>
<name>A0AAV9GGV0_9PEZI</name>
<dbReference type="Proteomes" id="UP001321760">
    <property type="component" value="Unassembled WGS sequence"/>
</dbReference>
<keyword evidence="11" id="KW-0865">Zymogen</keyword>
<evidence type="ECO:0000256" key="4">
    <source>
        <dbReference type="ARBA" id="ARBA00004239"/>
    </source>
</evidence>
<dbReference type="PANTHER" id="PTHR14218:SF19">
    <property type="entry name" value="SERINE PROTEASE AORO, PUTATIVE (AFU_ORTHOLOGUE AFUA_6G10250)-RELATED"/>
    <property type="match status" value="1"/>
</dbReference>
<dbReference type="GO" id="GO:0006508">
    <property type="term" value="P:proteolysis"/>
    <property type="evidence" value="ECO:0007669"/>
    <property type="project" value="UniProtKB-KW"/>
</dbReference>
<evidence type="ECO:0000259" key="13">
    <source>
        <dbReference type="PROSITE" id="PS51695"/>
    </source>
</evidence>
<evidence type="ECO:0000256" key="8">
    <source>
        <dbReference type="ARBA" id="ARBA00022801"/>
    </source>
</evidence>
<evidence type="ECO:0000256" key="6">
    <source>
        <dbReference type="ARBA" id="ARBA00022670"/>
    </source>
</evidence>
<evidence type="ECO:0000256" key="1">
    <source>
        <dbReference type="ARBA" id="ARBA00001910"/>
    </source>
</evidence>